<feature type="compositionally biased region" description="Low complexity" evidence="1">
    <location>
        <begin position="282"/>
        <end position="294"/>
    </location>
</feature>
<reference evidence="2" key="1">
    <citation type="submission" date="2022-11" db="EMBL/GenBank/DDBJ databases">
        <authorList>
            <person name="Petersen C."/>
        </authorList>
    </citation>
    <scope>NUCLEOTIDE SEQUENCE</scope>
    <source>
        <strain evidence="2">IBT 22155</strain>
    </source>
</reference>
<feature type="region of interest" description="Disordered" evidence="1">
    <location>
        <begin position="1"/>
        <end position="442"/>
    </location>
</feature>
<feature type="compositionally biased region" description="Low complexity" evidence="1">
    <location>
        <begin position="416"/>
        <end position="427"/>
    </location>
</feature>
<gene>
    <name evidence="2" type="ORF">N7515_001893</name>
</gene>
<dbReference type="EMBL" id="JAPQKL010000002">
    <property type="protein sequence ID" value="KAJ5143106.1"/>
    <property type="molecule type" value="Genomic_DNA"/>
</dbReference>
<feature type="compositionally biased region" description="Basic and acidic residues" evidence="1">
    <location>
        <begin position="383"/>
        <end position="395"/>
    </location>
</feature>
<dbReference type="RefSeq" id="XP_056524750.1">
    <property type="nucleotide sequence ID" value="XM_056662637.1"/>
</dbReference>
<evidence type="ECO:0000256" key="1">
    <source>
        <dbReference type="SAM" id="MobiDB-lite"/>
    </source>
</evidence>
<feature type="compositionally biased region" description="Basic residues" evidence="1">
    <location>
        <begin position="1"/>
        <end position="11"/>
    </location>
</feature>
<dbReference type="Proteomes" id="UP001149079">
    <property type="component" value="Unassembled WGS sequence"/>
</dbReference>
<sequence length="470" mass="51076">MPRPAPKRSRTVGKTQPKKGATDESAQQNDTGLPKSPVQPDHGSALDPRQALRNQTPLAKNHEQAIESSPVDDRLATGSRPGTGSRPPTRSRGYSSTLSFAGRKGDTGSRIPGTPSFDSSVLSNFRRRPRQQSILQMMQADDVGSSDLDDDDFLGGLSPNDESTPLRLSRGKSLLVRPSDRSSSPSGSPPSSGGSRKRQCMAQEIQVPQSPIDMVEDTPTATQIQGHGSHYLAEAEVCNQHPEQEEVGQNDGLGDGETEIDRVEATQQSQQFPEMLSQTMLPPASSPAGTATPGDPTPRPVQRSKPKVPTHLSTASLQDKLLPHRRRRRGAADHSSDDSDRQHDAASSDEDELNYPSQRPTRGRAGKSKPKPLSKAHGLKQKRVPETKPKDKAAPKESATYSRSQTTGIDKENEELLSSSPLSSPPDTDSESEPMEKTTRYVSDELRAAVKKFAEVDQWEMEFEDVTSES</sequence>
<proteinExistence type="predicted"/>
<dbReference type="AlphaFoldDB" id="A0A9W9HCD8"/>
<dbReference type="GeneID" id="81401807"/>
<feature type="compositionally biased region" description="Polar residues" evidence="1">
    <location>
        <begin position="80"/>
        <end position="99"/>
    </location>
</feature>
<keyword evidence="3" id="KW-1185">Reference proteome</keyword>
<accession>A0A9W9HCD8</accession>
<protein>
    <submittedName>
        <fullName evidence="2">Uncharacterized protein</fullName>
    </submittedName>
</protein>
<evidence type="ECO:0000313" key="2">
    <source>
        <dbReference type="EMBL" id="KAJ5143106.1"/>
    </source>
</evidence>
<reference evidence="2" key="2">
    <citation type="journal article" date="2023" name="IMA Fungus">
        <title>Comparative genomic study of the Penicillium genus elucidates a diverse pangenome and 15 lateral gene transfer events.</title>
        <authorList>
            <person name="Petersen C."/>
            <person name="Sorensen T."/>
            <person name="Nielsen M.R."/>
            <person name="Sondergaard T.E."/>
            <person name="Sorensen J.L."/>
            <person name="Fitzpatrick D.A."/>
            <person name="Frisvad J.C."/>
            <person name="Nielsen K.L."/>
        </authorList>
    </citation>
    <scope>NUCLEOTIDE SEQUENCE</scope>
    <source>
        <strain evidence="2">IBT 22155</strain>
    </source>
</reference>
<evidence type="ECO:0000313" key="3">
    <source>
        <dbReference type="Proteomes" id="UP001149079"/>
    </source>
</evidence>
<dbReference type="OrthoDB" id="5423493at2759"/>
<feature type="compositionally biased region" description="Basic and acidic residues" evidence="1">
    <location>
        <begin position="60"/>
        <end position="75"/>
    </location>
</feature>
<name>A0A9W9HCD8_9EURO</name>
<organism evidence="2 3">
    <name type="scientific">Penicillium bovifimosum</name>
    <dbReference type="NCBI Taxonomy" id="126998"/>
    <lineage>
        <taxon>Eukaryota</taxon>
        <taxon>Fungi</taxon>
        <taxon>Dikarya</taxon>
        <taxon>Ascomycota</taxon>
        <taxon>Pezizomycotina</taxon>
        <taxon>Eurotiomycetes</taxon>
        <taxon>Eurotiomycetidae</taxon>
        <taxon>Eurotiales</taxon>
        <taxon>Aspergillaceae</taxon>
        <taxon>Penicillium</taxon>
    </lineage>
</organism>
<comment type="caution">
    <text evidence="2">The sequence shown here is derived from an EMBL/GenBank/DDBJ whole genome shotgun (WGS) entry which is preliminary data.</text>
</comment>
<feature type="compositionally biased region" description="Polar residues" evidence="1">
    <location>
        <begin position="265"/>
        <end position="280"/>
    </location>
</feature>
<feature type="compositionally biased region" description="Polar residues" evidence="1">
    <location>
        <begin position="399"/>
        <end position="408"/>
    </location>
</feature>
<feature type="compositionally biased region" description="Low complexity" evidence="1">
    <location>
        <begin position="181"/>
        <end position="194"/>
    </location>
</feature>
<feature type="compositionally biased region" description="Basic and acidic residues" evidence="1">
    <location>
        <begin position="330"/>
        <end position="346"/>
    </location>
</feature>
<feature type="compositionally biased region" description="Basic residues" evidence="1">
    <location>
        <begin position="361"/>
        <end position="382"/>
    </location>
</feature>